<sequence length="193" mass="20839">MSVSSLFVILVSAILVNNFILSRFLGICPFLGVSKQVETAFGMGMAVTFVMALASVITYLVQIFILDNLEIQYMQTIAFILVIASLVQLVEMIIQKSSPTLYQSLGVFLPLITTNCAVLGLTILNISQDYNLIETIVHAIGAAVGFSLAIVLFAAIRERLELAHVPKSFKGFPIALITASLMSMAFLGFAGLV</sequence>
<keyword evidence="8" id="KW-1003">Cell membrane</keyword>
<feature type="transmembrane region" description="Helical" evidence="8">
    <location>
        <begin position="105"/>
        <end position="124"/>
    </location>
</feature>
<evidence type="ECO:0000256" key="5">
    <source>
        <dbReference type="ARBA" id="ARBA00022982"/>
    </source>
</evidence>
<evidence type="ECO:0000256" key="3">
    <source>
        <dbReference type="ARBA" id="ARBA00022692"/>
    </source>
</evidence>
<evidence type="ECO:0000313" key="9">
    <source>
        <dbReference type="EMBL" id="SDK58560.1"/>
    </source>
</evidence>
<evidence type="ECO:0000256" key="7">
    <source>
        <dbReference type="ARBA" id="ARBA00023136"/>
    </source>
</evidence>
<dbReference type="PANTHER" id="PTHR30335:SF0">
    <property type="entry name" value="ION-TRANSLOCATING OXIDOREDUCTASE COMPLEX SUBUNIT A"/>
    <property type="match status" value="1"/>
</dbReference>
<dbReference type="GO" id="GO:0022900">
    <property type="term" value="P:electron transport chain"/>
    <property type="evidence" value="ECO:0007669"/>
    <property type="project" value="UniProtKB-UniRule"/>
</dbReference>
<evidence type="ECO:0000256" key="8">
    <source>
        <dbReference type="HAMAP-Rule" id="MF_00459"/>
    </source>
</evidence>
<keyword evidence="2 8" id="KW-0813">Transport</keyword>
<dbReference type="PANTHER" id="PTHR30335">
    <property type="entry name" value="INTEGRAL MEMBRANE PROTEIN OF SOXR-REDUCING COMPLEX"/>
    <property type="match status" value="1"/>
</dbReference>
<evidence type="ECO:0000256" key="1">
    <source>
        <dbReference type="ARBA" id="ARBA00004127"/>
    </source>
</evidence>
<dbReference type="PIRSF" id="PIRSF006102">
    <property type="entry name" value="NQR_DE"/>
    <property type="match status" value="1"/>
</dbReference>
<dbReference type="STRING" id="393762.SAMN05660472_01637"/>
<dbReference type="Proteomes" id="UP000198718">
    <property type="component" value="Unassembled WGS sequence"/>
</dbReference>
<keyword evidence="5 8" id="KW-0249">Electron transport</keyword>
<gene>
    <name evidence="8" type="primary">rnfA</name>
    <name evidence="9" type="ORF">SAMN05660472_01637</name>
</gene>
<feature type="transmembrane region" description="Helical" evidence="8">
    <location>
        <begin position="136"/>
        <end position="156"/>
    </location>
</feature>
<dbReference type="InterPro" id="IPR011293">
    <property type="entry name" value="Ion_transpt_RnfA/RsxA"/>
</dbReference>
<name>A0A1G9D3Q6_9FIRM</name>
<dbReference type="InterPro" id="IPR003667">
    <property type="entry name" value="NqrDE/RnfAE"/>
</dbReference>
<evidence type="ECO:0000313" key="10">
    <source>
        <dbReference type="Proteomes" id="UP000198718"/>
    </source>
</evidence>
<comment type="function">
    <text evidence="8">Part of a membrane-bound complex that couples electron transfer with translocation of ions across the membrane.</text>
</comment>
<dbReference type="InterPro" id="IPR050133">
    <property type="entry name" value="NqrDE/RnfAE_oxidrdctase"/>
</dbReference>
<keyword evidence="6 8" id="KW-1133">Transmembrane helix</keyword>
<feature type="transmembrane region" description="Helical" evidence="8">
    <location>
        <begin position="168"/>
        <end position="192"/>
    </location>
</feature>
<dbReference type="NCBIfam" id="TIGR01943">
    <property type="entry name" value="rnfA"/>
    <property type="match status" value="1"/>
</dbReference>
<feature type="transmembrane region" description="Helical" evidence="8">
    <location>
        <begin position="6"/>
        <end position="28"/>
    </location>
</feature>
<dbReference type="NCBIfam" id="NF003481">
    <property type="entry name" value="PRK05151.1"/>
    <property type="match status" value="1"/>
</dbReference>
<keyword evidence="3 8" id="KW-0812">Transmembrane</keyword>
<dbReference type="Pfam" id="PF02508">
    <property type="entry name" value="Rnf-Nqr"/>
    <property type="match status" value="1"/>
</dbReference>
<dbReference type="GO" id="GO:0012505">
    <property type="term" value="C:endomembrane system"/>
    <property type="evidence" value="ECO:0007669"/>
    <property type="project" value="UniProtKB-SubCell"/>
</dbReference>
<dbReference type="RefSeq" id="WP_090553215.1">
    <property type="nucleotide sequence ID" value="NZ_FNFP01000002.1"/>
</dbReference>
<evidence type="ECO:0000256" key="2">
    <source>
        <dbReference type="ARBA" id="ARBA00022448"/>
    </source>
</evidence>
<protein>
    <recommendedName>
        <fullName evidence="8">Ion-translocating oxidoreductase complex subunit A</fullName>
        <ecNumber evidence="8">7.-.-.-</ecNumber>
    </recommendedName>
    <alternativeName>
        <fullName evidence="8">Rnf electron transport complex subunit A</fullName>
    </alternativeName>
</protein>
<comment type="subunit">
    <text evidence="8">The complex is composed of six subunits: RnfA, RnfB, RnfC, RnfD, RnfE and RnfG.</text>
</comment>
<feature type="transmembrane region" description="Helical" evidence="8">
    <location>
        <begin position="40"/>
        <end position="65"/>
    </location>
</feature>
<dbReference type="AlphaFoldDB" id="A0A1G9D3Q6"/>
<organism evidence="9 10">
    <name type="scientific">Natronincola ferrireducens</name>
    <dbReference type="NCBI Taxonomy" id="393762"/>
    <lineage>
        <taxon>Bacteria</taxon>
        <taxon>Bacillati</taxon>
        <taxon>Bacillota</taxon>
        <taxon>Clostridia</taxon>
        <taxon>Peptostreptococcales</taxon>
        <taxon>Natronincolaceae</taxon>
        <taxon>Natronincola</taxon>
    </lineage>
</organism>
<dbReference type="GO" id="GO:0005886">
    <property type="term" value="C:plasma membrane"/>
    <property type="evidence" value="ECO:0007669"/>
    <property type="project" value="UniProtKB-SubCell"/>
</dbReference>
<keyword evidence="4 8" id="KW-1278">Translocase</keyword>
<keyword evidence="10" id="KW-1185">Reference proteome</keyword>
<dbReference type="OrthoDB" id="9803631at2"/>
<dbReference type="EC" id="7.-.-.-" evidence="8"/>
<dbReference type="HAMAP" id="MF_00459">
    <property type="entry name" value="RsxA_RnfA"/>
    <property type="match status" value="1"/>
</dbReference>
<evidence type="ECO:0000256" key="4">
    <source>
        <dbReference type="ARBA" id="ARBA00022967"/>
    </source>
</evidence>
<keyword evidence="7 8" id="KW-0472">Membrane</keyword>
<proteinExistence type="inferred from homology"/>
<evidence type="ECO:0000256" key="6">
    <source>
        <dbReference type="ARBA" id="ARBA00022989"/>
    </source>
</evidence>
<feature type="transmembrane region" description="Helical" evidence="8">
    <location>
        <begin position="71"/>
        <end position="93"/>
    </location>
</feature>
<comment type="similarity">
    <text evidence="8">Belongs to the NqrDE/RnfAE family.</text>
</comment>
<dbReference type="EMBL" id="FNFP01000002">
    <property type="protein sequence ID" value="SDK58560.1"/>
    <property type="molecule type" value="Genomic_DNA"/>
</dbReference>
<accession>A0A1G9D3Q6</accession>
<comment type="subcellular location">
    <subcellularLocation>
        <location evidence="8">Cell membrane</location>
        <topology evidence="8">Multi-pass membrane protein</topology>
    </subcellularLocation>
    <subcellularLocation>
        <location evidence="1">Endomembrane system</location>
        <topology evidence="1">Multi-pass membrane protein</topology>
    </subcellularLocation>
</comment>
<reference evidence="9 10" key="1">
    <citation type="submission" date="2016-10" db="EMBL/GenBank/DDBJ databases">
        <authorList>
            <person name="de Groot N.N."/>
        </authorList>
    </citation>
    <scope>NUCLEOTIDE SEQUENCE [LARGE SCALE GENOMIC DNA]</scope>
    <source>
        <strain evidence="9 10">DSM 18346</strain>
    </source>
</reference>